<organism evidence="2 3">
    <name type="scientific">Brassica campestris</name>
    <name type="common">Field mustard</name>
    <dbReference type="NCBI Taxonomy" id="3711"/>
    <lineage>
        <taxon>Eukaryota</taxon>
        <taxon>Viridiplantae</taxon>
        <taxon>Streptophyta</taxon>
        <taxon>Embryophyta</taxon>
        <taxon>Tracheophyta</taxon>
        <taxon>Spermatophyta</taxon>
        <taxon>Magnoliopsida</taxon>
        <taxon>eudicotyledons</taxon>
        <taxon>Gunneridae</taxon>
        <taxon>Pentapetalae</taxon>
        <taxon>rosids</taxon>
        <taxon>malvids</taxon>
        <taxon>Brassicales</taxon>
        <taxon>Brassicaceae</taxon>
        <taxon>Brassiceae</taxon>
        <taxon>Brassica</taxon>
    </lineage>
</organism>
<feature type="region of interest" description="Disordered" evidence="1">
    <location>
        <begin position="89"/>
        <end position="109"/>
    </location>
</feature>
<sequence length="146" mass="15978">MPTNRRVSGFTASAGCFSQIFRRSLFLLYKAMISQSKRELLSSESEKAKVYLLQMNRVISQFSCELMNDKCTSGGDTTTLRSAVKGWTSVSSASPHSSVASPSSSSVRRLRGDLESSRLGAAASEKLRQAEESLRTVMFLSCWGSC</sequence>
<gene>
    <name evidence="2" type="ORF">BRARA_C02746</name>
</gene>
<proteinExistence type="predicted"/>
<evidence type="ECO:0000313" key="2">
    <source>
        <dbReference type="EMBL" id="RID70758.1"/>
    </source>
</evidence>
<name>A0A398A0X1_BRACM</name>
<evidence type="ECO:0000256" key="1">
    <source>
        <dbReference type="SAM" id="MobiDB-lite"/>
    </source>
</evidence>
<reference evidence="2 3" key="1">
    <citation type="submission" date="2018-06" db="EMBL/GenBank/DDBJ databases">
        <title>WGS assembly of Brassica rapa FPsc.</title>
        <authorList>
            <person name="Bowman J."/>
            <person name="Kohchi T."/>
            <person name="Yamato K."/>
            <person name="Jenkins J."/>
            <person name="Shu S."/>
            <person name="Ishizaki K."/>
            <person name="Yamaoka S."/>
            <person name="Nishihama R."/>
            <person name="Nakamura Y."/>
            <person name="Berger F."/>
            <person name="Adam C."/>
            <person name="Aki S."/>
            <person name="Althoff F."/>
            <person name="Araki T."/>
            <person name="Arteaga-Vazquez M."/>
            <person name="Balasubrmanian S."/>
            <person name="Bauer D."/>
            <person name="Boehm C."/>
            <person name="Briginshaw L."/>
            <person name="Caballero-Perez J."/>
            <person name="Catarino B."/>
            <person name="Chen F."/>
            <person name="Chiyoda S."/>
            <person name="Chovatia M."/>
            <person name="Davies K."/>
            <person name="Delmans M."/>
            <person name="Demura T."/>
            <person name="Dierschke T."/>
            <person name="Dolan L."/>
            <person name="Dorantes-Acosta A."/>
            <person name="Eklund D."/>
            <person name="Florent S."/>
            <person name="Flores-Sandoval E."/>
            <person name="Fujiyama A."/>
            <person name="Fukuzawa H."/>
            <person name="Galik B."/>
            <person name="Grimanelli D."/>
            <person name="Grimwood J."/>
            <person name="Grossniklaus U."/>
            <person name="Hamada T."/>
            <person name="Haseloff J."/>
            <person name="Hetherington A."/>
            <person name="Higo A."/>
            <person name="Hirakawa Y."/>
            <person name="Hundley H."/>
            <person name="Ikeda Y."/>
            <person name="Inoue K."/>
            <person name="Inoue S."/>
            <person name="Ishida S."/>
            <person name="Jia Q."/>
            <person name="Kakita M."/>
            <person name="Kanazawa T."/>
            <person name="Kawai Y."/>
            <person name="Kawashima T."/>
            <person name="Kennedy M."/>
            <person name="Kinose K."/>
            <person name="Kinoshita T."/>
            <person name="Kohara Y."/>
            <person name="Koide E."/>
            <person name="Komatsu K."/>
            <person name="Kopischke S."/>
            <person name="Kubo M."/>
            <person name="Kyozuka J."/>
            <person name="Lagercrantz U."/>
            <person name="Lin S."/>
            <person name="Lindquist E."/>
            <person name="Lipzen A."/>
            <person name="Lu C."/>
            <person name="Luna E."/>
            <person name="Martienssen R."/>
            <person name="Minamino N."/>
            <person name="Mizutani M."/>
            <person name="Mizutani M."/>
            <person name="Mochizuki N."/>
            <person name="Monte I."/>
            <person name="Mosher R."/>
            <person name="Nagasaki H."/>
            <person name="Nakagami H."/>
            <person name="Naramoto S."/>
            <person name="Nishitani K."/>
            <person name="Ohtani M."/>
            <person name="Okamoto T."/>
            <person name="Okumura M."/>
            <person name="Phillips J."/>
            <person name="Pollak B."/>
            <person name="Reinders A."/>
            <person name="Roevekamp M."/>
            <person name="Sano R."/>
            <person name="Sawa S."/>
            <person name="Schmid M."/>
            <person name="Shirakawa M."/>
            <person name="Solano R."/>
            <person name="Spunde A."/>
            <person name="Suetsugu N."/>
            <person name="Sugano S."/>
            <person name="Sugiyama A."/>
            <person name="Sun R."/>
            <person name="Suzuki Y."/>
            <person name="Takenaka M."/>
            <person name="Takezawa D."/>
            <person name="Tomogane H."/>
            <person name="Tsuzuki M."/>
            <person name="Ueda T."/>
            <person name="Umeda M."/>
            <person name="Ward J."/>
            <person name="Watanabe Y."/>
            <person name="Yazaki K."/>
            <person name="Yokoyama R."/>
            <person name="Yoshitake Y."/>
            <person name="Yotsui I."/>
            <person name="Zachgo S."/>
            <person name="Schmutz J."/>
        </authorList>
    </citation>
    <scope>NUCLEOTIDE SEQUENCE [LARGE SCALE GENOMIC DNA]</scope>
    <source>
        <strain evidence="3">cv. B-3</strain>
    </source>
</reference>
<dbReference type="EMBL" id="CM010630">
    <property type="protein sequence ID" value="RID70758.1"/>
    <property type="molecule type" value="Genomic_DNA"/>
</dbReference>
<accession>A0A398A0X1</accession>
<evidence type="ECO:0000313" key="3">
    <source>
        <dbReference type="Proteomes" id="UP000264353"/>
    </source>
</evidence>
<dbReference type="AlphaFoldDB" id="A0A398A0X1"/>
<dbReference type="Proteomes" id="UP000264353">
    <property type="component" value="Chromosome A3"/>
</dbReference>
<feature type="compositionally biased region" description="Low complexity" evidence="1">
    <location>
        <begin position="89"/>
        <end position="107"/>
    </location>
</feature>
<dbReference type="InterPro" id="IPR022251">
    <property type="entry name" value="DUF3774_wound-induced"/>
</dbReference>
<dbReference type="Pfam" id="PF12609">
    <property type="entry name" value="DUF3774"/>
    <property type="match status" value="1"/>
</dbReference>
<protein>
    <submittedName>
        <fullName evidence="2">Uncharacterized protein</fullName>
    </submittedName>
</protein>